<name>A0A0D1YJD0_9EURO</name>
<evidence type="ECO:0000313" key="3">
    <source>
        <dbReference type="Proteomes" id="UP000053599"/>
    </source>
</evidence>
<dbReference type="Pfam" id="PF11913">
    <property type="entry name" value="DUF3431"/>
    <property type="match status" value="1"/>
</dbReference>
<organism evidence="2 3">
    <name type="scientific">Exophiala sideris</name>
    <dbReference type="NCBI Taxonomy" id="1016849"/>
    <lineage>
        <taxon>Eukaryota</taxon>
        <taxon>Fungi</taxon>
        <taxon>Dikarya</taxon>
        <taxon>Ascomycota</taxon>
        <taxon>Pezizomycotina</taxon>
        <taxon>Eurotiomycetes</taxon>
        <taxon>Chaetothyriomycetidae</taxon>
        <taxon>Chaetothyriales</taxon>
        <taxon>Herpotrichiellaceae</taxon>
        <taxon>Exophiala</taxon>
    </lineage>
</organism>
<dbReference type="PANTHER" id="PTHR37490:SF3">
    <property type="entry name" value="DUF3431 DOMAIN CONTAINING PROTEIN"/>
    <property type="match status" value="1"/>
</dbReference>
<dbReference type="HOGENOM" id="CLU_031559_1_2_1"/>
<dbReference type="InterPro" id="IPR021838">
    <property type="entry name" value="DUF3431"/>
</dbReference>
<proteinExistence type="predicted"/>
<dbReference type="PANTHER" id="PTHR37490">
    <property type="entry name" value="EXPRESSED PROTEIN"/>
    <property type="match status" value="1"/>
</dbReference>
<dbReference type="OrthoDB" id="426718at2759"/>
<accession>A0A0D1YJD0</accession>
<evidence type="ECO:0000256" key="1">
    <source>
        <dbReference type="SAM" id="MobiDB-lite"/>
    </source>
</evidence>
<sequence length="379" mass="43418">MFAQRSPTWKWVTIAALASVALLLLPHHLSWLSAPLGVRQHGEGRTDGSWVKAPAIMPWNYTSALVMARTKTADVRWVEEEKLEMDKYIYVADDPTAPLHVPANKGNEAMVYLTYIIDHYDSLRDFTVFVHAHRWSGHNNPFLGDDAVEMLRHLNAERIMRDGYMNLRCSSGPGCPSWVHPKEQSGDLLAPIILKEWDNLFPGEPVAEVLAQACCAQFAVTREQIQSVPLAKYQHWRNWLLETEVSDFFSGRVFEYLWQVLFLGENVFCPDPAVCFCDGFGVCFEGPEKLEEWHRLGDQQWTAGARMDMLKSLKADHENAPGEYLGRIDQWYEELQVESDRYGKQRENITVIARQRGQDPKVRAEAASSRNNASPNRRW</sequence>
<evidence type="ECO:0000313" key="2">
    <source>
        <dbReference type="EMBL" id="KIV82987.1"/>
    </source>
</evidence>
<dbReference type="EMBL" id="KN846952">
    <property type="protein sequence ID" value="KIV82987.1"/>
    <property type="molecule type" value="Genomic_DNA"/>
</dbReference>
<dbReference type="AlphaFoldDB" id="A0A0D1YJD0"/>
<protein>
    <submittedName>
        <fullName evidence="2">Uncharacterized protein</fullName>
    </submittedName>
</protein>
<reference evidence="2 3" key="1">
    <citation type="submission" date="2015-01" db="EMBL/GenBank/DDBJ databases">
        <title>The Genome Sequence of Exophiala sideris CBS121828.</title>
        <authorList>
            <consortium name="The Broad Institute Genomics Platform"/>
            <person name="Cuomo C."/>
            <person name="de Hoog S."/>
            <person name="Gorbushina A."/>
            <person name="Stielow B."/>
            <person name="Teixiera M."/>
            <person name="Abouelleil A."/>
            <person name="Chapman S.B."/>
            <person name="Priest M."/>
            <person name="Young S.K."/>
            <person name="Wortman J."/>
            <person name="Nusbaum C."/>
            <person name="Birren B."/>
        </authorList>
    </citation>
    <scope>NUCLEOTIDE SEQUENCE [LARGE SCALE GENOMIC DNA]</scope>
    <source>
        <strain evidence="2 3">CBS 121828</strain>
    </source>
</reference>
<feature type="compositionally biased region" description="Low complexity" evidence="1">
    <location>
        <begin position="366"/>
        <end position="379"/>
    </location>
</feature>
<gene>
    <name evidence="2" type="ORF">PV11_05049</name>
</gene>
<dbReference type="Proteomes" id="UP000053599">
    <property type="component" value="Unassembled WGS sequence"/>
</dbReference>
<feature type="region of interest" description="Disordered" evidence="1">
    <location>
        <begin position="353"/>
        <end position="379"/>
    </location>
</feature>